<dbReference type="PANTHER" id="PTHR11439:SF486">
    <property type="entry name" value="RLK (RECEPTOR-LIKE KINASE) PROTEIN, PUTATIVE-RELATED"/>
    <property type="match status" value="1"/>
</dbReference>
<proteinExistence type="predicted"/>
<reference evidence="1 2" key="1">
    <citation type="submission" date="2019-08" db="EMBL/GenBank/DDBJ databases">
        <title>Draft genome sequences of two oriental melons (Cucumis melo L. var makuwa).</title>
        <authorList>
            <person name="Kwon S.-Y."/>
        </authorList>
    </citation>
    <scope>NUCLEOTIDE SEQUENCE [LARGE SCALE GENOMIC DNA]</scope>
    <source>
        <strain evidence="2">cv. Chang Bougi</strain>
        <tissue evidence="1">Leaf</tissue>
    </source>
</reference>
<gene>
    <name evidence="1" type="ORF">E5676_scaffold1706G00030</name>
</gene>
<dbReference type="PANTHER" id="PTHR11439">
    <property type="entry name" value="GAG-POL-RELATED RETROTRANSPOSON"/>
    <property type="match status" value="1"/>
</dbReference>
<comment type="caution">
    <text evidence="1">The sequence shown here is derived from an EMBL/GenBank/DDBJ whole genome shotgun (WGS) entry which is preliminary data.</text>
</comment>
<sequence>MDVRFGRKLGIQGPTIVTWECLKSSDWRTLYMNIFESENVSKDDDSKKVDESLYPSIIGCLLYLTASRLDIAYVVRVCAHYQADPRESHLRWAKLGLKYVLERVDFCTWYSFDTTTILVGYYDVDWAGCTNDRKSTSGRSKCFTGSISVYSSEFWRDLGRMQHLKLVWTNQPKKLKQPATTLVNADQVRRQQHVDVVINDLFREFGTRDVEEEGPSRRHSGSSLVVQNVDDGDVPPLEPVHHGFCPPSHGAGDYHQGVLFKWKYVIRRRITDESVVSDQHRSYTTMIDLIDKAGMMCTMTNFGIFYPKLVQEFIVNLPTDFNKPDTLDFWKVYVRGKCVLLSPALLNIYLNTLVPAGHVVILPTLEQLALELSEGLIDTYGINIPICFPRLITSFLLSQDLGMLADDDVVASSSGFWVLRVELRIPVAGLHLPWELVVRVVELLFNKSKKLNASNEETEGVITMLTG</sequence>
<evidence type="ECO:0000313" key="2">
    <source>
        <dbReference type="Proteomes" id="UP000321947"/>
    </source>
</evidence>
<protein>
    <submittedName>
        <fullName evidence="1">Putative mitochondrial protein</fullName>
    </submittedName>
</protein>
<dbReference type="Proteomes" id="UP000321947">
    <property type="component" value="Unassembled WGS sequence"/>
</dbReference>
<evidence type="ECO:0000313" key="1">
    <source>
        <dbReference type="EMBL" id="TYK15297.1"/>
    </source>
</evidence>
<dbReference type="EMBL" id="SSTD01008669">
    <property type="protein sequence ID" value="TYK15297.1"/>
    <property type="molecule type" value="Genomic_DNA"/>
</dbReference>
<accession>A0A5D3CTN3</accession>
<name>A0A5D3CTN3_CUCMM</name>
<organism evidence="1 2">
    <name type="scientific">Cucumis melo var. makuwa</name>
    <name type="common">Oriental melon</name>
    <dbReference type="NCBI Taxonomy" id="1194695"/>
    <lineage>
        <taxon>Eukaryota</taxon>
        <taxon>Viridiplantae</taxon>
        <taxon>Streptophyta</taxon>
        <taxon>Embryophyta</taxon>
        <taxon>Tracheophyta</taxon>
        <taxon>Spermatophyta</taxon>
        <taxon>Magnoliopsida</taxon>
        <taxon>eudicotyledons</taxon>
        <taxon>Gunneridae</taxon>
        <taxon>Pentapetalae</taxon>
        <taxon>rosids</taxon>
        <taxon>fabids</taxon>
        <taxon>Cucurbitales</taxon>
        <taxon>Cucurbitaceae</taxon>
        <taxon>Benincaseae</taxon>
        <taxon>Cucumis</taxon>
    </lineage>
</organism>
<dbReference type="AlphaFoldDB" id="A0A5D3CTN3"/>